<evidence type="ECO:0000256" key="6">
    <source>
        <dbReference type="ARBA" id="ARBA00034808"/>
    </source>
</evidence>
<comment type="catalytic activity">
    <reaction evidence="7">
        <text>ATP + H2O = ADP + phosphate + H(+)</text>
        <dbReference type="Rhea" id="RHEA:13065"/>
        <dbReference type="ChEBI" id="CHEBI:15377"/>
        <dbReference type="ChEBI" id="CHEBI:15378"/>
        <dbReference type="ChEBI" id="CHEBI:30616"/>
        <dbReference type="ChEBI" id="CHEBI:43474"/>
        <dbReference type="ChEBI" id="CHEBI:456216"/>
        <dbReference type="EC" id="5.6.2.4"/>
    </reaction>
</comment>
<protein>
    <recommendedName>
        <fullName evidence="6">DNA 3'-5' helicase</fullName>
        <ecNumber evidence="6">5.6.2.4</ecNumber>
    </recommendedName>
</protein>
<dbReference type="Gene3D" id="1.10.10.10">
    <property type="entry name" value="Winged helix-like DNA-binding domain superfamily/Winged helix DNA-binding domain"/>
    <property type="match status" value="1"/>
</dbReference>
<evidence type="ECO:0000256" key="4">
    <source>
        <dbReference type="ARBA" id="ARBA00022840"/>
    </source>
</evidence>
<dbReference type="GO" id="GO:0016787">
    <property type="term" value="F:hydrolase activity"/>
    <property type="evidence" value="ECO:0007669"/>
    <property type="project" value="UniProtKB-KW"/>
</dbReference>
<dbReference type="Proteomes" id="UP000186601">
    <property type="component" value="Unassembled WGS sequence"/>
</dbReference>
<dbReference type="PANTHER" id="PTHR47835">
    <property type="entry name" value="HFM1, ATP DEPENDENT DNA HELICASE HOMOLOG"/>
    <property type="match status" value="1"/>
</dbReference>
<dbReference type="GO" id="GO:0043138">
    <property type="term" value="F:3'-5' DNA helicase activity"/>
    <property type="evidence" value="ECO:0007669"/>
    <property type="project" value="UniProtKB-EC"/>
</dbReference>
<dbReference type="Pfam" id="PF00271">
    <property type="entry name" value="Helicase_C"/>
    <property type="match status" value="1"/>
</dbReference>
<evidence type="ECO:0000313" key="9">
    <source>
        <dbReference type="EMBL" id="PSR83053.1"/>
    </source>
</evidence>
<dbReference type="InterPro" id="IPR052247">
    <property type="entry name" value="Meiotic_Crossover_Helicase"/>
</dbReference>
<dbReference type="EMBL" id="MLYV02000566">
    <property type="protein sequence ID" value="PSR83053.1"/>
    <property type="molecule type" value="Genomic_DNA"/>
</dbReference>
<dbReference type="SUPFAM" id="SSF52540">
    <property type="entry name" value="P-loop containing nucleoside triphosphate hydrolases"/>
    <property type="match status" value="2"/>
</dbReference>
<name>A0A2R6P152_9APHY</name>
<dbReference type="OrthoDB" id="5575at2759"/>
<dbReference type="InterPro" id="IPR001650">
    <property type="entry name" value="Helicase_C-like"/>
</dbReference>
<dbReference type="CDD" id="cd18795">
    <property type="entry name" value="SF2_C_Ski2"/>
    <property type="match status" value="1"/>
</dbReference>
<dbReference type="InterPro" id="IPR027417">
    <property type="entry name" value="P-loop_NTPase"/>
</dbReference>
<keyword evidence="10" id="KW-1185">Reference proteome</keyword>
<sequence>MPIQSAQVVSGCELTGDTVQFGKSVWGDARDASIMEDHEKILSEIALFLVDEVHILNESRGSTLEVVVSRTKARGSFVRFVLVSATVPNIQDVAGWIGKGPEGGPATVMAFGEEYRPCKLTRIVYGVQRKKDQNDFMFTRLLDFRLYGILKQHSVDKPVLVFCATRKELAICGIGVHHAGMSLDDRRTTEDLYLNKTLRVLVATSTLAVGVNLRTSLIAPETITSHIRHTRIPAAHTVVIKGVKIFQNNVSQEYSDLDIMQMMGRAGRPQFGKLPHVFIVTSTEDILDKEGIAIIMCETELEAKYKALAQGRTILESCLHLNLTEHINSEIGLGTITNLQSAKHWLHNSFLFQRIRKNPRHYAIGKDNGQSWQARIDEMVTQSIQKLQDGELVAPSEKGDDSLTSTEYGDIMSKIYNKLRNHDDIRFKLKKVEKPCDKIMLIIQAVLGGITLNDPEYKNGDNQPQLEAFTIFKHVSRVTRGMVNQSVLRPKHTHAMAAMVEIAIVKRSGAQVKHGMELLKVLAQHGITSFETLGKQDSMRIEMLLGRRPPFGNEILACIKQLPRYSLNVTQINVNPSDGKSPLEVEISVDCGLLEEAGGGDRKKNKTKARNATLIVTVTSDLDFIDFRRISSVTSQVREYRLTLL</sequence>
<evidence type="ECO:0000256" key="1">
    <source>
        <dbReference type="ARBA" id="ARBA00022741"/>
    </source>
</evidence>
<dbReference type="InterPro" id="IPR036388">
    <property type="entry name" value="WH-like_DNA-bd_sf"/>
</dbReference>
<dbReference type="GO" id="GO:0005524">
    <property type="term" value="F:ATP binding"/>
    <property type="evidence" value="ECO:0007669"/>
    <property type="project" value="UniProtKB-KW"/>
</dbReference>
<reference evidence="9 10" key="1">
    <citation type="submission" date="2018-02" db="EMBL/GenBank/DDBJ databases">
        <title>Genome sequence of the basidiomycete white-rot fungus Phlebia centrifuga.</title>
        <authorList>
            <person name="Granchi Z."/>
            <person name="Peng M."/>
            <person name="de Vries R.P."/>
            <person name="Hilden K."/>
            <person name="Makela M.R."/>
            <person name="Grigoriev I."/>
            <person name="Riley R."/>
        </authorList>
    </citation>
    <scope>NUCLEOTIDE SEQUENCE [LARGE SCALE GENOMIC DNA]</scope>
    <source>
        <strain evidence="9 10">FBCC195</strain>
    </source>
</reference>
<dbReference type="InterPro" id="IPR057842">
    <property type="entry name" value="WH_MER3"/>
</dbReference>
<keyword evidence="4" id="KW-0067">ATP-binding</keyword>
<dbReference type="Pfam" id="PF23445">
    <property type="entry name" value="WHD_SNRNP200"/>
    <property type="match status" value="1"/>
</dbReference>
<dbReference type="FunFam" id="1.10.10.10:FF:000012">
    <property type="entry name" value="U5 small nuclear ribonucleoprotein helicase"/>
    <property type="match status" value="1"/>
</dbReference>
<proteinExistence type="predicted"/>
<comment type="catalytic activity">
    <reaction evidence="5">
        <text>Couples ATP hydrolysis with the unwinding of duplex DNA by translocating in the 3'-5' direction.</text>
        <dbReference type="EC" id="5.6.2.4"/>
    </reaction>
</comment>
<dbReference type="PANTHER" id="PTHR47835:SF3">
    <property type="entry name" value="HELICASE FOR MEIOSIS 1"/>
    <property type="match status" value="1"/>
</dbReference>
<evidence type="ECO:0000256" key="3">
    <source>
        <dbReference type="ARBA" id="ARBA00022806"/>
    </source>
</evidence>
<evidence type="ECO:0000256" key="7">
    <source>
        <dbReference type="ARBA" id="ARBA00048988"/>
    </source>
</evidence>
<accession>A0A2R6P152</accession>
<keyword evidence="1" id="KW-0547">Nucleotide-binding</keyword>
<evidence type="ECO:0000313" key="10">
    <source>
        <dbReference type="Proteomes" id="UP000186601"/>
    </source>
</evidence>
<dbReference type="Gene3D" id="3.40.50.300">
    <property type="entry name" value="P-loop containing nucleotide triphosphate hydrolases"/>
    <property type="match status" value="3"/>
</dbReference>
<dbReference type="SMART" id="SM00490">
    <property type="entry name" value="HELICc"/>
    <property type="match status" value="1"/>
</dbReference>
<keyword evidence="2" id="KW-0378">Hydrolase</keyword>
<dbReference type="Gene3D" id="1.10.3380.10">
    <property type="entry name" value="Sec63 N-terminal domain-like domain"/>
    <property type="match status" value="1"/>
</dbReference>
<keyword evidence="3" id="KW-0347">Helicase</keyword>
<comment type="caution">
    <text evidence="9">The sequence shown here is derived from an EMBL/GenBank/DDBJ whole genome shotgun (WGS) entry which is preliminary data.</text>
</comment>
<evidence type="ECO:0000256" key="2">
    <source>
        <dbReference type="ARBA" id="ARBA00022801"/>
    </source>
</evidence>
<evidence type="ECO:0000259" key="8">
    <source>
        <dbReference type="SMART" id="SM00490"/>
    </source>
</evidence>
<dbReference type="AlphaFoldDB" id="A0A2R6P152"/>
<gene>
    <name evidence="9" type="ORF">PHLCEN_2v5857</name>
</gene>
<evidence type="ECO:0000256" key="5">
    <source>
        <dbReference type="ARBA" id="ARBA00034617"/>
    </source>
</evidence>
<organism evidence="9 10">
    <name type="scientific">Hermanssonia centrifuga</name>
    <dbReference type="NCBI Taxonomy" id="98765"/>
    <lineage>
        <taxon>Eukaryota</taxon>
        <taxon>Fungi</taxon>
        <taxon>Dikarya</taxon>
        <taxon>Basidiomycota</taxon>
        <taxon>Agaricomycotina</taxon>
        <taxon>Agaricomycetes</taxon>
        <taxon>Polyporales</taxon>
        <taxon>Meruliaceae</taxon>
        <taxon>Hermanssonia</taxon>
    </lineage>
</organism>
<dbReference type="EC" id="5.6.2.4" evidence="6"/>
<dbReference type="SUPFAM" id="SSF158702">
    <property type="entry name" value="Sec63 N-terminal domain-like"/>
    <property type="match status" value="1"/>
</dbReference>
<feature type="domain" description="Helicase C-terminal" evidence="8">
    <location>
        <begin position="144"/>
        <end position="270"/>
    </location>
</feature>
<dbReference type="STRING" id="98765.A0A2R6P152"/>